<dbReference type="AlphaFoldDB" id="A0A9Q9CGZ9"/>
<dbReference type="Proteomes" id="UP001058072">
    <property type="component" value="Chromosome"/>
</dbReference>
<evidence type="ECO:0000256" key="1">
    <source>
        <dbReference type="ARBA" id="ARBA00007362"/>
    </source>
</evidence>
<dbReference type="InterPro" id="IPR037185">
    <property type="entry name" value="EmrE-like"/>
</dbReference>
<feature type="transmembrane region" description="Helical" evidence="2">
    <location>
        <begin position="103"/>
        <end position="124"/>
    </location>
</feature>
<feature type="transmembrane region" description="Helical" evidence="2">
    <location>
        <begin position="201"/>
        <end position="220"/>
    </location>
</feature>
<keyword evidence="2" id="KW-1133">Transmembrane helix</keyword>
<organism evidence="4 5">
    <name type="scientific">Turicibacter bilis</name>
    <dbReference type="NCBI Taxonomy" id="2735723"/>
    <lineage>
        <taxon>Bacteria</taxon>
        <taxon>Bacillati</taxon>
        <taxon>Bacillota</taxon>
        <taxon>Erysipelotrichia</taxon>
        <taxon>Erysipelotrichales</taxon>
        <taxon>Turicibacteraceae</taxon>
        <taxon>Turicibacter</taxon>
    </lineage>
</organism>
<keyword evidence="2" id="KW-0472">Membrane</keyword>
<dbReference type="GO" id="GO:0016020">
    <property type="term" value="C:membrane"/>
    <property type="evidence" value="ECO:0007669"/>
    <property type="project" value="InterPro"/>
</dbReference>
<evidence type="ECO:0000313" key="5">
    <source>
        <dbReference type="Proteomes" id="UP001058072"/>
    </source>
</evidence>
<evidence type="ECO:0000259" key="3">
    <source>
        <dbReference type="Pfam" id="PF00892"/>
    </source>
</evidence>
<comment type="similarity">
    <text evidence="1">Belongs to the EamA transporter family.</text>
</comment>
<dbReference type="RefSeq" id="WP_212724095.1">
    <property type="nucleotide sequence ID" value="NZ_CP071250.1"/>
</dbReference>
<dbReference type="PANTHER" id="PTHR22911:SF137">
    <property type="entry name" value="SOLUTE CARRIER FAMILY 35 MEMBER G2-RELATED"/>
    <property type="match status" value="1"/>
</dbReference>
<evidence type="ECO:0000256" key="2">
    <source>
        <dbReference type="SAM" id="Phobius"/>
    </source>
</evidence>
<feature type="transmembrane region" description="Helical" evidence="2">
    <location>
        <begin position="77"/>
        <end position="97"/>
    </location>
</feature>
<feature type="transmembrane region" description="Helical" evidence="2">
    <location>
        <begin position="157"/>
        <end position="180"/>
    </location>
</feature>
<dbReference type="EMBL" id="CP071250">
    <property type="protein sequence ID" value="UUF08358.1"/>
    <property type="molecule type" value="Genomic_DNA"/>
</dbReference>
<keyword evidence="2" id="KW-0812">Transmembrane</keyword>
<feature type="transmembrane region" description="Helical" evidence="2">
    <location>
        <begin position="226"/>
        <end position="245"/>
    </location>
</feature>
<protein>
    <submittedName>
        <fullName evidence="4">DMT family transporter</fullName>
    </submittedName>
</protein>
<dbReference type="SUPFAM" id="SSF103481">
    <property type="entry name" value="Multidrug resistance efflux transporter EmrE"/>
    <property type="match status" value="2"/>
</dbReference>
<feature type="domain" description="EamA" evidence="3">
    <location>
        <begin position="16"/>
        <end position="145"/>
    </location>
</feature>
<feature type="domain" description="EamA" evidence="3">
    <location>
        <begin position="159"/>
        <end position="297"/>
    </location>
</feature>
<feature type="transmembrane region" description="Helical" evidence="2">
    <location>
        <begin position="257"/>
        <end position="275"/>
    </location>
</feature>
<dbReference type="Pfam" id="PF00892">
    <property type="entry name" value="EamA"/>
    <property type="match status" value="2"/>
</dbReference>
<feature type="transmembrane region" description="Helical" evidence="2">
    <location>
        <begin position="133"/>
        <end position="151"/>
    </location>
</feature>
<gene>
    <name evidence="4" type="ORF">J0J70_12425</name>
</gene>
<evidence type="ECO:0000313" key="4">
    <source>
        <dbReference type="EMBL" id="UUF08358.1"/>
    </source>
</evidence>
<accession>A0A9Q9CGZ9</accession>
<name>A0A9Q9CGZ9_9FIRM</name>
<dbReference type="InterPro" id="IPR000620">
    <property type="entry name" value="EamA_dom"/>
</dbReference>
<feature type="transmembrane region" description="Helical" evidence="2">
    <location>
        <begin position="33"/>
        <end position="57"/>
    </location>
</feature>
<proteinExistence type="inferred from homology"/>
<reference evidence="4" key="1">
    <citation type="submission" date="2021-03" db="EMBL/GenBank/DDBJ databases">
        <title>Comparative Genomics and Metabolomics in the genus Turicibacter.</title>
        <authorList>
            <person name="Maki J."/>
            <person name="Looft T."/>
        </authorList>
    </citation>
    <scope>NUCLEOTIDE SEQUENCE</scope>
    <source>
        <strain evidence="4">ISU324</strain>
    </source>
</reference>
<dbReference type="PANTHER" id="PTHR22911">
    <property type="entry name" value="ACYL-MALONYL CONDENSING ENZYME-RELATED"/>
    <property type="match status" value="1"/>
</dbReference>
<sequence>MNYGLLSGLLWGLDTVLLGIVMAMSHFVQTEQIIFLAPFISTFFHDTFSSLWLLLFLIFKGQFKETIGNIKSRSGRFIILGALLGGPVGMTGYLLAIKYLGPAYTAIVSSLYPALGALLSYLFLKEKMKKSNILGLMISILGIISLGYSPQGMPTHLVMGFIFALLCVFGWASEAVICSYGMKDDELTPNQSLFIRQLTSAITYGVIIIPLIQGMTFTVATLSDQSLLLIMLTALAGTLSYSFYYKAIHKVGATKAMSLNITYSAWAVLFGIVLQGNSIDLKSVICGGLIIMGSILAAGDLSEFKLVEAK</sequence>